<organism evidence="2 3">
    <name type="scientific">Phytophthora nicotianae P1976</name>
    <dbReference type="NCBI Taxonomy" id="1317066"/>
    <lineage>
        <taxon>Eukaryota</taxon>
        <taxon>Sar</taxon>
        <taxon>Stramenopiles</taxon>
        <taxon>Oomycota</taxon>
        <taxon>Peronosporomycetes</taxon>
        <taxon>Peronosporales</taxon>
        <taxon>Peronosporaceae</taxon>
        <taxon>Phytophthora</taxon>
    </lineage>
</organism>
<feature type="compositionally biased region" description="Low complexity" evidence="1">
    <location>
        <begin position="56"/>
        <end position="88"/>
    </location>
</feature>
<evidence type="ECO:0008006" key="4">
    <source>
        <dbReference type="Google" id="ProtNLM"/>
    </source>
</evidence>
<dbReference type="EMBL" id="ANJA01002547">
    <property type="protein sequence ID" value="ETO69467.1"/>
    <property type="molecule type" value="Genomic_DNA"/>
</dbReference>
<proteinExistence type="predicted"/>
<comment type="caution">
    <text evidence="2">The sequence shown here is derived from an EMBL/GenBank/DDBJ whole genome shotgun (WGS) entry which is preliminary data.</text>
</comment>
<evidence type="ECO:0000313" key="3">
    <source>
        <dbReference type="Proteomes" id="UP000028582"/>
    </source>
</evidence>
<protein>
    <recommendedName>
        <fullName evidence="4">EF-hand domain-containing protein</fullName>
    </recommendedName>
</protein>
<sequence>MAQTSINGRPPRPKARKPHPTWSTMHSPYAASVRASPRTAKLAQDPSTTRPKRPLSASQVASTSSSRMAQTSPRPSSARPARPTSASKARYMQVETIAFPMQSSTSDTCEACLSPSEMGVLQEADSTAMQVKLQALLEMWGEEQLNFRSSALFCEAMFKQAKALASRMPRPNAFVSAVAFSCLTQIGSDLEEDYPFLAKIIEELGAAVYSNFTDLQKEQTQHRSALLFQHGKPWFQELMIQKMQCKNVQTSVDASKNEIQLLKEMLQEARSANSIVVAVPSPSRRDKLDEYYIPPVIRLGDLGVESMREEVLGVFAEISDTDARQLLSLLLENAVERDMPKLSDLLASTIGDMKGQERRKFLRECFDYVTPSELQDTLHERDELNDDKRYQILVDDLHELLQMQPQEADPETKLNCSASVALFHSEEARIGKRVHELVELVEDFATEVSFFEPKHKALFPDQILERLRRFECPVKRLKKGHEMMRKKPQNVECECTCGRHKLIEKEAIKEDQIVPAPPSEPEQIEEVKTPVPRRKSTLKRPLSAPSGRRKNAINFNTRLDAPRKSSAFIHVFPLAEVCHLLSAILHLQFSRDAVEPLKAQSGAVSLMFEDRFEFLKQDAGSRTFKMLAKDYLVRKYGIKSIAVMHTMQLERSLLHYTAKDNHVRCELFSWFFGADKSRVQSKDYAFVFFQKLIKCILNLSAVKKAARSNSITSISSPISPQSQPLAYSALITIWTECIGDGEPSNPRTIPTSLALETCKQAFPPTMQLSKHFTLFREKVYRHSLDEKTIDLEEFLHMALAAWQLVFDMQLQEVVKTIESAGALDSEGFARCLAANDLEFTTGERFELFDLMTQESDEGIIPSKKMVQLVMEAKYLKPASSTLTVG</sequence>
<dbReference type="Proteomes" id="UP000028582">
    <property type="component" value="Unassembled WGS sequence"/>
</dbReference>
<feature type="region of interest" description="Disordered" evidence="1">
    <location>
        <begin position="515"/>
        <end position="549"/>
    </location>
</feature>
<dbReference type="AlphaFoldDB" id="A0A080ZS56"/>
<dbReference type="OrthoDB" id="109600at2759"/>
<evidence type="ECO:0000256" key="1">
    <source>
        <dbReference type="SAM" id="MobiDB-lite"/>
    </source>
</evidence>
<accession>A0A080ZS56</accession>
<feature type="region of interest" description="Disordered" evidence="1">
    <location>
        <begin position="1"/>
        <end position="88"/>
    </location>
</feature>
<name>A0A080ZS56_PHYNI</name>
<reference evidence="2 3" key="1">
    <citation type="submission" date="2013-11" db="EMBL/GenBank/DDBJ databases">
        <title>The Genome Sequence of Phytophthora parasitica P1976.</title>
        <authorList>
            <consortium name="The Broad Institute Genomics Platform"/>
            <person name="Russ C."/>
            <person name="Tyler B."/>
            <person name="Panabieres F."/>
            <person name="Shan W."/>
            <person name="Tripathy S."/>
            <person name="Grunwald N."/>
            <person name="Machado M."/>
            <person name="Johnson C.S."/>
            <person name="Walker B."/>
            <person name="Young S."/>
            <person name="Zeng Q."/>
            <person name="Gargeya S."/>
            <person name="Fitzgerald M."/>
            <person name="Haas B."/>
            <person name="Abouelleil A."/>
            <person name="Allen A.W."/>
            <person name="Alvarado L."/>
            <person name="Arachchi H.M."/>
            <person name="Berlin A.M."/>
            <person name="Chapman S.B."/>
            <person name="Gainer-Dewar J."/>
            <person name="Goldberg J."/>
            <person name="Griggs A."/>
            <person name="Gujja S."/>
            <person name="Hansen M."/>
            <person name="Howarth C."/>
            <person name="Imamovic A."/>
            <person name="Ireland A."/>
            <person name="Larimer J."/>
            <person name="McCowan C."/>
            <person name="Murphy C."/>
            <person name="Pearson M."/>
            <person name="Poon T.W."/>
            <person name="Priest M."/>
            <person name="Roberts A."/>
            <person name="Saif S."/>
            <person name="Shea T."/>
            <person name="Sisk P."/>
            <person name="Sykes S."/>
            <person name="Wortman J."/>
            <person name="Nusbaum C."/>
            <person name="Birren B."/>
        </authorList>
    </citation>
    <scope>NUCLEOTIDE SEQUENCE [LARGE SCALE GENOMIC DNA]</scope>
    <source>
        <strain evidence="2 3">P1976</strain>
    </source>
</reference>
<evidence type="ECO:0000313" key="2">
    <source>
        <dbReference type="EMBL" id="ETO69467.1"/>
    </source>
</evidence>
<gene>
    <name evidence="2" type="ORF">F444_13953</name>
</gene>